<dbReference type="AlphaFoldDB" id="A0A8H4AB06"/>
<proteinExistence type="predicted"/>
<dbReference type="InterPro" id="IPR036322">
    <property type="entry name" value="WD40_repeat_dom_sf"/>
</dbReference>
<keyword evidence="2" id="KW-0812">Transmembrane</keyword>
<keyword evidence="2" id="KW-1133">Transmembrane helix</keyword>
<dbReference type="Proteomes" id="UP000439903">
    <property type="component" value="Unassembled WGS sequence"/>
</dbReference>
<feature type="transmembrane region" description="Helical" evidence="2">
    <location>
        <begin position="830"/>
        <end position="847"/>
    </location>
</feature>
<keyword evidence="4" id="KW-1185">Reference proteome</keyword>
<name>A0A8H4AB06_GIGMA</name>
<dbReference type="SUPFAM" id="SSF50978">
    <property type="entry name" value="WD40 repeat-like"/>
    <property type="match status" value="1"/>
</dbReference>
<feature type="region of interest" description="Disordered" evidence="1">
    <location>
        <begin position="138"/>
        <end position="158"/>
    </location>
</feature>
<protein>
    <submittedName>
        <fullName evidence="3">Transient receptor potential channel pyrexia-like</fullName>
    </submittedName>
</protein>
<gene>
    <name evidence="3" type="ORF">F8M41_000280</name>
</gene>
<evidence type="ECO:0000313" key="4">
    <source>
        <dbReference type="Proteomes" id="UP000439903"/>
    </source>
</evidence>
<evidence type="ECO:0000256" key="2">
    <source>
        <dbReference type="SAM" id="Phobius"/>
    </source>
</evidence>
<keyword evidence="2" id="KW-0472">Membrane</keyword>
<feature type="compositionally biased region" description="Polar residues" evidence="1">
    <location>
        <begin position="138"/>
        <end position="157"/>
    </location>
</feature>
<organism evidence="3 4">
    <name type="scientific">Gigaspora margarita</name>
    <dbReference type="NCBI Taxonomy" id="4874"/>
    <lineage>
        <taxon>Eukaryota</taxon>
        <taxon>Fungi</taxon>
        <taxon>Fungi incertae sedis</taxon>
        <taxon>Mucoromycota</taxon>
        <taxon>Glomeromycotina</taxon>
        <taxon>Glomeromycetes</taxon>
        <taxon>Diversisporales</taxon>
        <taxon>Gigasporaceae</taxon>
        <taxon>Gigaspora</taxon>
    </lineage>
</organism>
<feature type="transmembrane region" description="Helical" evidence="2">
    <location>
        <begin position="895"/>
        <end position="915"/>
    </location>
</feature>
<dbReference type="OrthoDB" id="2323852at2759"/>
<evidence type="ECO:0000313" key="3">
    <source>
        <dbReference type="EMBL" id="KAF0462683.1"/>
    </source>
</evidence>
<sequence>MYDIKLEKNDLSKLEVENALSSRKIDKIKIDTSKQKIFEFTSEQCKLITSEQDKLGWSITVSDKYNNDEPHKQNSRLLAISCISKDDMTYKNPKDPNDIITRFTIVFSFNLVDHSIKKIKTLDNYGRKIKLFSKVTTDKSNQNTNTGEDNQNTGTGKTSEEQSLHLDKFFLTILNANGIHKDATVESAQYMELYDLRTNQLVNTFKRQNLNTLNLIADIPDFVAVSHSDKLLAYASGNYVKLYSIDCGLEIASIKLNKTGKKSSNDYYDDYFMHFFKNDESLLIYRSKQQWAIWNMFGLEQKSIELKDHQLEIDLKMVNIFCDNDCYQFERSNSFVIIVKNKEENEKTKYSEDRQIYDGSFLNHLKSKKDNQNFKTLLLNEKFVEKHFIFDLDNKPSELDDYYHIFEPWLYTDKKATPRNSAYLDNKKETLLLIGNHMIQVWHDQAKQDQAKQYQAKQDQAKQDQNKKRTLEFISIIDENDHIEIKYAIRKFKISFQDSKKNIEIGCDDDIVLTVIRACQTLKFLNSIYDSSGAKDKFIQLYPIVWRLLDICYHLLGILIEAEEKLLIKHILFNEKNDIVSPGEKHVLKKLDSILSKLETNKNSNDKMPEQDYLLHEKSLHIPQYTSWKNKENTINMACSKASDVTNDDPVYLGYLLEYYSNKALEDIGWMISVGEILPKLYTESHNIDNPNNGFFKSYLQILFYKPCFCSKGLDIPFFDFITIPPSMSNSLEVFIPLTQLIPKVSSLIVKEISKEKIPNVRMVPFVDFATNNKTFLLRKGDKYTNFLKSLIFPNQFLALKEIPIPILSIIENVESYHDDPFYFNPSIEAMLNFIFIFLGYAAYIGLSGSLTTYEITNGNTKFNLTGGEPENIFSNPFSSIISAYNWNSTALDAWGFWPLIIISVLGNIVFIIILQNVIISFMSGAFESADKYGKRTVLNFQSCLIYDYARLENSAFTTGKSDFDKQFKKKLRVKYVCFYDEPLITKAWRDEGKEWDANPIYWNAESQISTENECKYFMEDVDLRFIWISKKHHERRDSII</sequence>
<dbReference type="EMBL" id="WTPW01001011">
    <property type="protein sequence ID" value="KAF0462683.1"/>
    <property type="molecule type" value="Genomic_DNA"/>
</dbReference>
<keyword evidence="3" id="KW-0675">Receptor</keyword>
<accession>A0A8H4AB06</accession>
<reference evidence="3 4" key="1">
    <citation type="journal article" date="2019" name="Environ. Microbiol.">
        <title>At the nexus of three kingdoms: the genome of the mycorrhizal fungus Gigaspora margarita provides insights into plant, endobacterial and fungal interactions.</title>
        <authorList>
            <person name="Venice F."/>
            <person name="Ghignone S."/>
            <person name="Salvioli di Fossalunga A."/>
            <person name="Amselem J."/>
            <person name="Novero M."/>
            <person name="Xianan X."/>
            <person name="Sedzielewska Toro K."/>
            <person name="Morin E."/>
            <person name="Lipzen A."/>
            <person name="Grigoriev I.V."/>
            <person name="Henrissat B."/>
            <person name="Martin F.M."/>
            <person name="Bonfante P."/>
        </authorList>
    </citation>
    <scope>NUCLEOTIDE SEQUENCE [LARGE SCALE GENOMIC DNA]</scope>
    <source>
        <strain evidence="3 4">BEG34</strain>
    </source>
</reference>
<comment type="caution">
    <text evidence="3">The sequence shown here is derived from an EMBL/GenBank/DDBJ whole genome shotgun (WGS) entry which is preliminary data.</text>
</comment>
<evidence type="ECO:0000256" key="1">
    <source>
        <dbReference type="SAM" id="MobiDB-lite"/>
    </source>
</evidence>